<dbReference type="Proteomes" id="UP000050265">
    <property type="component" value="Unassembled WGS sequence"/>
</dbReference>
<comment type="caution">
    <text evidence="1">The sequence shown here is derived from an EMBL/GenBank/DDBJ whole genome shotgun (WGS) entry which is preliminary data.</text>
</comment>
<dbReference type="Pfam" id="PF05621">
    <property type="entry name" value="TniB"/>
    <property type="match status" value="1"/>
</dbReference>
<sequence>MTHLSPRALALLELPREERALACMRDVFLNYPTAMAVEHSAKRLLASPRNTSNAGMSLIALPGLGKSTIGVSWEKRSFDPASDWPGKVIYLDLVKNSANLSVMKLFLAAIGERFHTRPLNLSYRDVGLAKTLVREHNVRGVFVDEAPMLRLALTGAPVNRELGSIKGLAGHEWQLNVFLAGTPDEMYALFDNDETLKSRFNIRVGSLSYWKNDVEGRSFIKGYLALMPLGQPSVLNDDFFRILEENTLTTTTVRKKLVIYNSRRAVTDLTRETCRAAVESGQEYVNSEILVSTVRAMKNVIEEINLNDYARPDLGPFA</sequence>
<protein>
    <submittedName>
        <fullName evidence="1">Uncharacterized protein</fullName>
    </submittedName>
</protein>
<gene>
    <name evidence="1" type="ORF">ALO35_102956</name>
</gene>
<proteinExistence type="predicted"/>
<dbReference type="EMBL" id="LJQP01000360">
    <property type="protein sequence ID" value="KPX61304.1"/>
    <property type="molecule type" value="Genomic_DNA"/>
</dbReference>
<organism evidence="1 2">
    <name type="scientific">Pseudomonas amygdali pv. lachrymans</name>
    <name type="common">Pseudomonas syringae pv. lachrymans</name>
    <dbReference type="NCBI Taxonomy" id="53707"/>
    <lineage>
        <taxon>Bacteria</taxon>
        <taxon>Pseudomonadati</taxon>
        <taxon>Pseudomonadota</taxon>
        <taxon>Gammaproteobacteria</taxon>
        <taxon>Pseudomonadales</taxon>
        <taxon>Pseudomonadaceae</taxon>
        <taxon>Pseudomonas</taxon>
        <taxon>Pseudomonas amygdali</taxon>
    </lineage>
</organism>
<evidence type="ECO:0000313" key="1">
    <source>
        <dbReference type="EMBL" id="KPX61304.1"/>
    </source>
</evidence>
<name>A0A0P9UWP7_PSEAV</name>
<reference evidence="1 2" key="1">
    <citation type="submission" date="2015-09" db="EMBL/GenBank/DDBJ databases">
        <title>Genome announcement of multiple Pseudomonas syringae strains.</title>
        <authorList>
            <person name="Thakur S."/>
            <person name="Wang P.W."/>
            <person name="Gong Y."/>
            <person name="Weir B.S."/>
            <person name="Guttman D.S."/>
        </authorList>
    </citation>
    <scope>NUCLEOTIDE SEQUENCE [LARGE SCALE GENOMIC DNA]</scope>
    <source>
        <strain evidence="1 2">ICMP3507</strain>
    </source>
</reference>
<dbReference type="PATRIC" id="fig|53707.9.peg.815"/>
<dbReference type="InterPro" id="IPR008868">
    <property type="entry name" value="TniB"/>
</dbReference>
<accession>A0A0P9UWP7</accession>
<dbReference type="AlphaFoldDB" id="A0A0P9UWP7"/>
<evidence type="ECO:0000313" key="2">
    <source>
        <dbReference type="Proteomes" id="UP000050265"/>
    </source>
</evidence>